<organism evidence="3 4">
    <name type="scientific">Natrarchaeobaculum sulfurireducens</name>
    <dbReference type="NCBI Taxonomy" id="2044521"/>
    <lineage>
        <taxon>Archaea</taxon>
        <taxon>Methanobacteriati</taxon>
        <taxon>Methanobacteriota</taxon>
        <taxon>Stenosarchaea group</taxon>
        <taxon>Halobacteria</taxon>
        <taxon>Halobacteriales</taxon>
        <taxon>Natrialbaceae</taxon>
        <taxon>Natrarchaeobaculum</taxon>
    </lineage>
</organism>
<keyword evidence="2" id="KW-0812">Transmembrane</keyword>
<name>A0A346PL44_9EURY</name>
<proteinExistence type="predicted"/>
<gene>
    <name evidence="3" type="ORF">AArcMg_0216</name>
</gene>
<feature type="transmembrane region" description="Helical" evidence="2">
    <location>
        <begin position="241"/>
        <end position="268"/>
    </location>
</feature>
<dbReference type="EMBL" id="CP027033">
    <property type="protein sequence ID" value="AXR80239.1"/>
    <property type="molecule type" value="Genomic_DNA"/>
</dbReference>
<evidence type="ECO:0000313" key="4">
    <source>
        <dbReference type="Proteomes" id="UP000258613"/>
    </source>
</evidence>
<feature type="transmembrane region" description="Helical" evidence="2">
    <location>
        <begin position="61"/>
        <end position="84"/>
    </location>
</feature>
<feature type="transmembrane region" description="Helical" evidence="2">
    <location>
        <begin position="125"/>
        <end position="148"/>
    </location>
</feature>
<dbReference type="KEGG" id="nag:AArcMg_0216"/>
<protein>
    <submittedName>
        <fullName evidence="3">Uncharacterized protein</fullName>
    </submittedName>
</protein>
<feature type="transmembrane region" description="Helical" evidence="2">
    <location>
        <begin position="90"/>
        <end position="113"/>
    </location>
</feature>
<keyword evidence="2" id="KW-0472">Membrane</keyword>
<dbReference type="Proteomes" id="UP000258613">
    <property type="component" value="Chromosome"/>
</dbReference>
<keyword evidence="2" id="KW-1133">Transmembrane helix</keyword>
<dbReference type="AlphaFoldDB" id="A0A346PL44"/>
<feature type="transmembrane region" description="Helical" evidence="2">
    <location>
        <begin position="188"/>
        <end position="221"/>
    </location>
</feature>
<feature type="transmembrane region" description="Helical" evidence="2">
    <location>
        <begin position="154"/>
        <end position="176"/>
    </location>
</feature>
<evidence type="ECO:0000256" key="2">
    <source>
        <dbReference type="SAM" id="Phobius"/>
    </source>
</evidence>
<accession>A0A346PL44</accession>
<sequence length="271" mass="28799">MTAQPYRPAHPRVARAPTTNRLGRRQEAGFSSAMGNLPAMSSFETHESAHESGLSSREVRVIGGASGLMAVTVALMYAFVATPLATVNDYLFGTAPILGVLVYGAAIFVGELIAERGVKGGDMGVAFVGTVLLVFAFAIFGAGVLSFAPPETHLQILGVTVVVTALGTAAISGYVYGRSITFEHWGRFANFAFLGGIVVIAVGSFVLPVLLLVGFVLIFLGFLLRLGYEIWEVRDRRNASVALQTIGVYIAVAGVFVHVLQLVMRYVLSQD</sequence>
<reference evidence="4" key="1">
    <citation type="submission" date="2018-02" db="EMBL/GenBank/DDBJ databases">
        <title>Phenotypic and genomic properties of facultatively anaerobic sulfur-reducing natronoarchaea from hypersaline soda lakes.</title>
        <authorList>
            <person name="Sorokin D.Y."/>
            <person name="Kublanov I.V."/>
            <person name="Roman P."/>
            <person name="Sinninghe Damste J.S."/>
            <person name="Golyshin P.N."/>
            <person name="Rojo D."/>
            <person name="Ciordia S."/>
            <person name="Mena M.D.C."/>
            <person name="Ferrer M."/>
            <person name="Messina E."/>
            <person name="Smedile F."/>
            <person name="La Spada G."/>
            <person name="La Cono V."/>
            <person name="Yakimov M.M."/>
        </authorList>
    </citation>
    <scope>NUCLEOTIDE SEQUENCE [LARGE SCALE GENOMIC DNA]</scope>
    <source>
        <strain evidence="4">AArc-Mg</strain>
    </source>
</reference>
<evidence type="ECO:0000256" key="1">
    <source>
        <dbReference type="SAM" id="MobiDB-lite"/>
    </source>
</evidence>
<evidence type="ECO:0000313" key="3">
    <source>
        <dbReference type="EMBL" id="AXR80239.1"/>
    </source>
</evidence>
<keyword evidence="4" id="KW-1185">Reference proteome</keyword>
<feature type="region of interest" description="Disordered" evidence="1">
    <location>
        <begin position="1"/>
        <end position="22"/>
    </location>
</feature>